<reference evidence="6 7" key="1">
    <citation type="journal article" date="2020" name="Syst. Appl. Microbiol.">
        <title>Arthrospiribacter ruber gen. nov., sp. nov., a novel bacterium isolated from Arthrospira cultures.</title>
        <authorList>
            <person name="Waleron M."/>
            <person name="Misztak A."/>
            <person name="Waleron M.M."/>
            <person name="Furmaniak M."/>
            <person name="Mrozik A."/>
            <person name="Waleron K."/>
        </authorList>
    </citation>
    <scope>NUCLEOTIDE SEQUENCE [LARGE SCALE GENOMIC DNA]</scope>
    <source>
        <strain evidence="6 7">DPMB0001</strain>
    </source>
</reference>
<dbReference type="Proteomes" id="UP000727490">
    <property type="component" value="Unassembled WGS sequence"/>
</dbReference>
<dbReference type="Pfam" id="PF00697">
    <property type="entry name" value="PRAI"/>
    <property type="match status" value="1"/>
</dbReference>
<evidence type="ECO:0000256" key="1">
    <source>
        <dbReference type="ARBA" id="ARBA00022605"/>
    </source>
</evidence>
<evidence type="ECO:0000313" key="6">
    <source>
        <dbReference type="EMBL" id="MBW3468487.1"/>
    </source>
</evidence>
<dbReference type="EMBL" id="RPHB01000005">
    <property type="protein sequence ID" value="MBW3468487.1"/>
    <property type="molecule type" value="Genomic_DNA"/>
</dbReference>
<accession>A0A951IY41</accession>
<protein>
    <submittedName>
        <fullName evidence="6">Phosphoribosylanthranilate isomerase</fullName>
    </submittedName>
</protein>
<keyword evidence="7" id="KW-1185">Reference proteome</keyword>
<evidence type="ECO:0000259" key="5">
    <source>
        <dbReference type="Pfam" id="PF00697"/>
    </source>
</evidence>
<dbReference type="InterPro" id="IPR001240">
    <property type="entry name" value="PRAI_dom"/>
</dbReference>
<dbReference type="GO" id="GO:0004640">
    <property type="term" value="F:phosphoribosylanthranilate isomerase activity"/>
    <property type="evidence" value="ECO:0007669"/>
    <property type="project" value="InterPro"/>
</dbReference>
<proteinExistence type="predicted"/>
<name>A0A951IY41_9BACT</name>
<keyword evidence="2" id="KW-0822">Tryptophan biosynthesis</keyword>
<feature type="domain" description="N-(5'phosphoribosyl) anthranilate isomerase (PRAI)" evidence="5">
    <location>
        <begin position="8"/>
        <end position="202"/>
    </location>
</feature>
<organism evidence="6 7">
    <name type="scientific">Arthrospiribacter ruber</name>
    <dbReference type="NCBI Taxonomy" id="2487934"/>
    <lineage>
        <taxon>Bacteria</taxon>
        <taxon>Pseudomonadati</taxon>
        <taxon>Bacteroidota</taxon>
        <taxon>Cytophagia</taxon>
        <taxon>Cytophagales</taxon>
        <taxon>Cyclobacteriaceae</taxon>
        <taxon>Arthrospiribacter</taxon>
    </lineage>
</organism>
<gene>
    <name evidence="6" type="ORF">EGN73_11790</name>
</gene>
<keyword evidence="3" id="KW-0057">Aromatic amino acid biosynthesis</keyword>
<sequence length="208" mass="23520">MALKTFVKISAVNNLSDARYCAGMQVNLMGFSLEENTKNFTSPEKFKEITDWLSGLEYIAEFSHTHPERILTILQQYDGFHHIQIEEEIHLKMLVNTPYGIVLKQSINSKEDLEELIKKVDSYQQHNITLLLESEKLELSAEITDKIKQLASSCQVLIGFGLSADNVLNVVEQTEAKGISMEGGDEIKPGLKDFDELAEILETLEIED</sequence>
<keyword evidence="4 6" id="KW-0413">Isomerase</keyword>
<evidence type="ECO:0000256" key="2">
    <source>
        <dbReference type="ARBA" id="ARBA00022822"/>
    </source>
</evidence>
<dbReference type="GO" id="GO:0000162">
    <property type="term" value="P:L-tryptophan biosynthetic process"/>
    <property type="evidence" value="ECO:0007669"/>
    <property type="project" value="UniProtKB-KW"/>
</dbReference>
<dbReference type="RefSeq" id="WP_219289870.1">
    <property type="nucleotide sequence ID" value="NZ_RPHB01000005.1"/>
</dbReference>
<comment type="caution">
    <text evidence="6">The sequence shown here is derived from an EMBL/GenBank/DDBJ whole genome shotgun (WGS) entry which is preliminary data.</text>
</comment>
<evidence type="ECO:0000313" key="7">
    <source>
        <dbReference type="Proteomes" id="UP000727490"/>
    </source>
</evidence>
<evidence type="ECO:0000256" key="4">
    <source>
        <dbReference type="ARBA" id="ARBA00023235"/>
    </source>
</evidence>
<evidence type="ECO:0000256" key="3">
    <source>
        <dbReference type="ARBA" id="ARBA00023141"/>
    </source>
</evidence>
<keyword evidence="1" id="KW-0028">Amino-acid biosynthesis</keyword>
<dbReference type="AlphaFoldDB" id="A0A951IY41"/>